<feature type="compositionally biased region" description="Acidic residues" evidence="1">
    <location>
        <begin position="361"/>
        <end position="379"/>
    </location>
</feature>
<feature type="region of interest" description="Disordered" evidence="1">
    <location>
        <begin position="357"/>
        <end position="380"/>
    </location>
</feature>
<dbReference type="Pfam" id="PF21666">
    <property type="entry name" value="DUF4246_N"/>
    <property type="match status" value="1"/>
</dbReference>
<dbReference type="OrthoDB" id="415532at2759"/>
<feature type="domain" description="DUF4246" evidence="2">
    <location>
        <begin position="125"/>
        <end position="586"/>
    </location>
</feature>
<dbReference type="InterPro" id="IPR049192">
    <property type="entry name" value="DUF4246_C"/>
</dbReference>
<dbReference type="Pfam" id="PF14033">
    <property type="entry name" value="DUF4246"/>
    <property type="match status" value="1"/>
</dbReference>
<accession>A0A8H3ZDE7</accession>
<organism evidence="4 5">
    <name type="scientific">Colletotrichum asianum</name>
    <dbReference type="NCBI Taxonomy" id="702518"/>
    <lineage>
        <taxon>Eukaryota</taxon>
        <taxon>Fungi</taxon>
        <taxon>Dikarya</taxon>
        <taxon>Ascomycota</taxon>
        <taxon>Pezizomycotina</taxon>
        <taxon>Sordariomycetes</taxon>
        <taxon>Hypocreomycetidae</taxon>
        <taxon>Glomerellales</taxon>
        <taxon>Glomerellaceae</taxon>
        <taxon>Colletotrichum</taxon>
        <taxon>Colletotrichum gloeosporioides species complex</taxon>
    </lineage>
</organism>
<protein>
    <recommendedName>
        <fullName evidence="6">Duf1665 domain containing protein</fullName>
    </recommendedName>
</protein>
<feature type="domain" description="DUF4246" evidence="3">
    <location>
        <begin position="37"/>
        <end position="107"/>
    </location>
</feature>
<dbReference type="EMBL" id="WOWK01000258">
    <property type="protein sequence ID" value="KAF0314963.1"/>
    <property type="molecule type" value="Genomic_DNA"/>
</dbReference>
<dbReference type="PANTHER" id="PTHR33119">
    <property type="entry name" value="IFI3P"/>
    <property type="match status" value="1"/>
</dbReference>
<feature type="compositionally biased region" description="Polar residues" evidence="1">
    <location>
        <begin position="11"/>
        <end position="21"/>
    </location>
</feature>
<dbReference type="Proteomes" id="UP000434172">
    <property type="component" value="Unassembled WGS sequence"/>
</dbReference>
<keyword evidence="5" id="KW-1185">Reference proteome</keyword>
<evidence type="ECO:0008006" key="6">
    <source>
        <dbReference type="Google" id="ProtNLM"/>
    </source>
</evidence>
<evidence type="ECO:0000259" key="3">
    <source>
        <dbReference type="Pfam" id="PF21666"/>
    </source>
</evidence>
<evidence type="ECO:0000313" key="4">
    <source>
        <dbReference type="EMBL" id="KAF0314963.1"/>
    </source>
</evidence>
<comment type="caution">
    <text evidence="4">The sequence shown here is derived from an EMBL/GenBank/DDBJ whole genome shotgun (WGS) entry which is preliminary data.</text>
</comment>
<reference evidence="4 5" key="1">
    <citation type="submission" date="2019-12" db="EMBL/GenBank/DDBJ databases">
        <title>A genome sequence resource for the geographically widespread anthracnose pathogen Colletotrichum asianum.</title>
        <authorList>
            <person name="Meng Y."/>
        </authorList>
    </citation>
    <scope>NUCLEOTIDE SEQUENCE [LARGE SCALE GENOMIC DNA]</scope>
    <source>
        <strain evidence="4 5">ICMP 18580</strain>
    </source>
</reference>
<proteinExistence type="predicted"/>
<feature type="region of interest" description="Disordered" evidence="1">
    <location>
        <begin position="1"/>
        <end position="29"/>
    </location>
</feature>
<dbReference type="InterPro" id="IPR049207">
    <property type="entry name" value="DUF4246_N"/>
</dbReference>
<evidence type="ECO:0000256" key="1">
    <source>
        <dbReference type="SAM" id="MobiDB-lite"/>
    </source>
</evidence>
<evidence type="ECO:0000313" key="5">
    <source>
        <dbReference type="Proteomes" id="UP000434172"/>
    </source>
</evidence>
<dbReference type="InterPro" id="IPR025340">
    <property type="entry name" value="DUF4246"/>
</dbReference>
<name>A0A8H3ZDE7_9PEZI</name>
<gene>
    <name evidence="4" type="ORF">GQ607_017806</name>
</gene>
<evidence type="ECO:0000259" key="2">
    <source>
        <dbReference type="Pfam" id="PF14033"/>
    </source>
</evidence>
<sequence length="651" mass="74424">MSHELVLRPNTLDSDQGSNPLENKAKENEPDWIVRKPGFGLPLGHMPDAEDRFPLLYMDDRWGGGWRAATLLIRECCMMKFINALSDKPEWWRKVQDDEIAGKWKKEALSMDWTLYLKHADFTPAMADACISELKKKAVLYEQTGLMPVLDYSIAVIKSDAIMTPDMAASLRKGVKPLEEVPAEDKDWHPNSNEQVLDLVHPSLWPLMYGRSRVLRDRVIGLDDALEHCGMGTILPRRKQKETEMLIKAGSFCEESITILSDLFQWLPCDVKIDSTIGKAKIASYINNLHPKEHSDLYAVIEKFIEKSLPAWDIIYNWEKQFSVQRLRTDEAGFGDCPCPELCQLDDMDCACEPWKRPVGEDEEPRDPDDEEQYDEEYKDSERKKLDDAWFFATHALKLPDADPLAEKSVRIDSSHVKTHGFFNNESQVQVIVKLANIHLTPDKPSYAGGSWHTEGQLNEHIVSTALFYYDSENITECTLDFRTSANGDELDEGALSYEQYDHRSIERTFAVQQYQSIFQDIGSVVTKSGRALFFPNLLQHHVSSFKLADPTKEGHRKILALFLVDPAIEIVSTSNVPPQQKHWWLGTTGLDGGKGVLPAELGELVADEVEWPMGLAEAKEVRLKVMRERTWLKEEEKERLEDVTWNFCEH</sequence>
<dbReference type="PANTHER" id="PTHR33119:SF1">
    <property type="entry name" value="FE2OG DIOXYGENASE DOMAIN-CONTAINING PROTEIN"/>
    <property type="match status" value="1"/>
</dbReference>
<dbReference type="AlphaFoldDB" id="A0A8H3ZDE7"/>